<dbReference type="Gramene" id="PUZ45328">
    <property type="protein sequence ID" value="PUZ45328"/>
    <property type="gene ID" value="GQ55_8G214000"/>
</dbReference>
<evidence type="ECO:0000256" key="1">
    <source>
        <dbReference type="SAM" id="MobiDB-lite"/>
    </source>
</evidence>
<feature type="region of interest" description="Disordered" evidence="1">
    <location>
        <begin position="74"/>
        <end position="96"/>
    </location>
</feature>
<dbReference type="AlphaFoldDB" id="A0A2T7CPS6"/>
<organism evidence="2 3">
    <name type="scientific">Panicum hallii var. hallii</name>
    <dbReference type="NCBI Taxonomy" id="1504633"/>
    <lineage>
        <taxon>Eukaryota</taxon>
        <taxon>Viridiplantae</taxon>
        <taxon>Streptophyta</taxon>
        <taxon>Embryophyta</taxon>
        <taxon>Tracheophyta</taxon>
        <taxon>Spermatophyta</taxon>
        <taxon>Magnoliopsida</taxon>
        <taxon>Liliopsida</taxon>
        <taxon>Poales</taxon>
        <taxon>Poaceae</taxon>
        <taxon>PACMAD clade</taxon>
        <taxon>Panicoideae</taxon>
        <taxon>Panicodae</taxon>
        <taxon>Paniceae</taxon>
        <taxon>Panicinae</taxon>
        <taxon>Panicum</taxon>
        <taxon>Panicum sect. Panicum</taxon>
    </lineage>
</organism>
<feature type="compositionally biased region" description="Basic residues" evidence="1">
    <location>
        <begin position="1"/>
        <end position="14"/>
    </location>
</feature>
<evidence type="ECO:0000313" key="3">
    <source>
        <dbReference type="Proteomes" id="UP000244336"/>
    </source>
</evidence>
<evidence type="ECO:0000313" key="2">
    <source>
        <dbReference type="EMBL" id="PUZ45328.1"/>
    </source>
</evidence>
<gene>
    <name evidence="2" type="ORF">GQ55_8G214000</name>
</gene>
<proteinExistence type="predicted"/>
<accession>A0A2T7CPS6</accession>
<protein>
    <submittedName>
        <fullName evidence="2">Uncharacterized protein</fullName>
    </submittedName>
</protein>
<reference evidence="2 3" key="1">
    <citation type="submission" date="2018-04" db="EMBL/GenBank/DDBJ databases">
        <title>WGS assembly of Panicum hallii var. hallii HAL2.</title>
        <authorList>
            <person name="Lovell J."/>
            <person name="Jenkins J."/>
            <person name="Lowry D."/>
            <person name="Mamidi S."/>
            <person name="Sreedasyam A."/>
            <person name="Weng X."/>
            <person name="Barry K."/>
            <person name="Bonette J."/>
            <person name="Campitelli B."/>
            <person name="Daum C."/>
            <person name="Gordon S."/>
            <person name="Gould B."/>
            <person name="Lipzen A."/>
            <person name="MacQueen A."/>
            <person name="Palacio-Mejia J."/>
            <person name="Plott C."/>
            <person name="Shakirov E."/>
            <person name="Shu S."/>
            <person name="Yoshinaga Y."/>
            <person name="Zane M."/>
            <person name="Rokhsar D."/>
            <person name="Grimwood J."/>
            <person name="Schmutz J."/>
            <person name="Juenger T."/>
        </authorList>
    </citation>
    <scope>NUCLEOTIDE SEQUENCE [LARGE SCALE GENOMIC DNA]</scope>
    <source>
        <strain evidence="3">cv. HAL2</strain>
    </source>
</reference>
<dbReference type="Proteomes" id="UP000244336">
    <property type="component" value="Chromosome 8"/>
</dbReference>
<feature type="region of interest" description="Disordered" evidence="1">
    <location>
        <begin position="1"/>
        <end position="20"/>
    </location>
</feature>
<dbReference type="EMBL" id="CM009756">
    <property type="protein sequence ID" value="PUZ45328.1"/>
    <property type="molecule type" value="Genomic_DNA"/>
</dbReference>
<keyword evidence="3" id="KW-1185">Reference proteome</keyword>
<sequence length="96" mass="10911">MWHPVLRRGGKKSLQKAGGRRIGLEGWRTAGLRVHHPSVTAQLVRAPWSPRGVLLVSAQAFDIRCQDLAAKFGGSRQSAARMPRSRERQWRQDCRR</sequence>
<feature type="compositionally biased region" description="Basic and acidic residues" evidence="1">
    <location>
        <begin position="84"/>
        <end position="96"/>
    </location>
</feature>
<name>A0A2T7CPS6_9POAL</name>